<dbReference type="EMBL" id="JAWSTH010000029">
    <property type="protein sequence ID" value="MDW5595223.1"/>
    <property type="molecule type" value="Genomic_DNA"/>
</dbReference>
<accession>A0ABU4HPH0</accession>
<reference evidence="3" key="1">
    <citation type="submission" date="2023-07" db="EMBL/GenBank/DDBJ databases">
        <title>Conexibacter stalactiti sp. nov., isolated from stalactites in a lava cave and emended description of the genus Conexibacter.</title>
        <authorList>
            <person name="Lee S.D."/>
        </authorList>
    </citation>
    <scope>NUCLEOTIDE SEQUENCE [LARGE SCALE GENOMIC DNA]</scope>
    <source>
        <strain evidence="3">KCTC 39840</strain>
    </source>
</reference>
<name>A0ABU4HPH0_9ACTN</name>
<dbReference type="PANTHER" id="PTHR47129:SF1">
    <property type="entry name" value="NMRA-LIKE DOMAIN-CONTAINING PROTEIN"/>
    <property type="match status" value="1"/>
</dbReference>
<dbReference type="InterPro" id="IPR052718">
    <property type="entry name" value="NmrA-type_oxidoreductase"/>
</dbReference>
<dbReference type="SUPFAM" id="SSF51735">
    <property type="entry name" value="NAD(P)-binding Rossmann-fold domains"/>
    <property type="match status" value="1"/>
</dbReference>
<sequence>MSETIAVTGASGAIGGRVAVQLARRGADQRLIVRDAQRAPDVGAHVAVVPGGYGDGPGLREALAGAGTLLLVSATEARDRVAQHRAAVDAARAAGVGRIVYLSFLAAAPDATFTFARDHFETELHVRASGAAFTFLRPSLYADLVPSWVGADGVIRGPAGDGQIAWVTRDDVAAVAAEVLLAGGDHDGRTYDLTGPSTITLAETAALLGERSGRSISYVPETLDEARASRAGSGAEAWEIEGWVTSYAAIATGEMDVVSGAVEQVTGRSPQALAQWLDAHPGSFADEQ</sequence>
<proteinExistence type="predicted"/>
<evidence type="ECO:0000259" key="1">
    <source>
        <dbReference type="Pfam" id="PF13460"/>
    </source>
</evidence>
<protein>
    <submittedName>
        <fullName evidence="2">NAD(P)H-binding protein</fullName>
    </submittedName>
</protein>
<dbReference type="Gene3D" id="3.40.50.720">
    <property type="entry name" value="NAD(P)-binding Rossmann-like Domain"/>
    <property type="match status" value="1"/>
</dbReference>
<dbReference type="Pfam" id="PF13460">
    <property type="entry name" value="NAD_binding_10"/>
    <property type="match status" value="1"/>
</dbReference>
<comment type="caution">
    <text evidence="2">The sequence shown here is derived from an EMBL/GenBank/DDBJ whole genome shotgun (WGS) entry which is preliminary data.</text>
</comment>
<dbReference type="Gene3D" id="3.90.25.10">
    <property type="entry name" value="UDP-galactose 4-epimerase, domain 1"/>
    <property type="match status" value="1"/>
</dbReference>
<gene>
    <name evidence="2" type="ORF">R7226_12805</name>
</gene>
<dbReference type="InterPro" id="IPR016040">
    <property type="entry name" value="NAD(P)-bd_dom"/>
</dbReference>
<keyword evidence="3" id="KW-1185">Reference proteome</keyword>
<feature type="domain" description="NAD(P)-binding" evidence="1">
    <location>
        <begin position="9"/>
        <end position="180"/>
    </location>
</feature>
<evidence type="ECO:0000313" key="2">
    <source>
        <dbReference type="EMBL" id="MDW5595223.1"/>
    </source>
</evidence>
<dbReference type="PANTHER" id="PTHR47129">
    <property type="entry name" value="QUINONE OXIDOREDUCTASE 2"/>
    <property type="match status" value="1"/>
</dbReference>
<dbReference type="Proteomes" id="UP001284601">
    <property type="component" value="Unassembled WGS sequence"/>
</dbReference>
<evidence type="ECO:0000313" key="3">
    <source>
        <dbReference type="Proteomes" id="UP001284601"/>
    </source>
</evidence>
<dbReference type="RefSeq" id="WP_318597559.1">
    <property type="nucleotide sequence ID" value="NZ_JAWSTH010000029.1"/>
</dbReference>
<organism evidence="2 3">
    <name type="scientific">Conexibacter stalactiti</name>
    <dbReference type="NCBI Taxonomy" id="1940611"/>
    <lineage>
        <taxon>Bacteria</taxon>
        <taxon>Bacillati</taxon>
        <taxon>Actinomycetota</taxon>
        <taxon>Thermoleophilia</taxon>
        <taxon>Solirubrobacterales</taxon>
        <taxon>Conexibacteraceae</taxon>
        <taxon>Conexibacter</taxon>
    </lineage>
</organism>
<dbReference type="InterPro" id="IPR036291">
    <property type="entry name" value="NAD(P)-bd_dom_sf"/>
</dbReference>